<keyword evidence="2" id="KW-1185">Reference proteome</keyword>
<organism evidence="1 2">
    <name type="scientific">Pedobacter alpinus</name>
    <dbReference type="NCBI Taxonomy" id="1590643"/>
    <lineage>
        <taxon>Bacteria</taxon>
        <taxon>Pseudomonadati</taxon>
        <taxon>Bacteroidota</taxon>
        <taxon>Sphingobacteriia</taxon>
        <taxon>Sphingobacteriales</taxon>
        <taxon>Sphingobacteriaceae</taxon>
        <taxon>Pedobacter</taxon>
    </lineage>
</organism>
<evidence type="ECO:0008006" key="3">
    <source>
        <dbReference type="Google" id="ProtNLM"/>
    </source>
</evidence>
<dbReference type="RefSeq" id="WP_379040591.1">
    <property type="nucleotide sequence ID" value="NZ_JBHSKW010000005.1"/>
</dbReference>
<name>A0ABW5TND3_9SPHI</name>
<protein>
    <recommendedName>
        <fullName evidence="3">Bacterial surface antigen (D15) domain-containing protein</fullName>
    </recommendedName>
</protein>
<evidence type="ECO:0000313" key="2">
    <source>
        <dbReference type="Proteomes" id="UP001597546"/>
    </source>
</evidence>
<evidence type="ECO:0000313" key="1">
    <source>
        <dbReference type="EMBL" id="MFD2730621.1"/>
    </source>
</evidence>
<dbReference type="PANTHER" id="PTHR34597:SF3">
    <property type="entry name" value="OUTER MEMBRANE TRANSPORTER CDIB"/>
    <property type="match status" value="1"/>
</dbReference>
<dbReference type="PANTHER" id="PTHR34597">
    <property type="entry name" value="SLR1661 PROTEIN"/>
    <property type="match status" value="1"/>
</dbReference>
<dbReference type="Gene3D" id="2.40.160.50">
    <property type="entry name" value="membrane protein fhac: a member of the omp85/tpsb transporter family"/>
    <property type="match status" value="1"/>
</dbReference>
<dbReference type="InterPro" id="IPR051544">
    <property type="entry name" value="TPS_OM_transporter"/>
</dbReference>
<dbReference type="EMBL" id="JBHULV010000008">
    <property type="protein sequence ID" value="MFD2730621.1"/>
    <property type="molecule type" value="Genomic_DNA"/>
</dbReference>
<gene>
    <name evidence="1" type="ORF">ACFSSE_02800</name>
</gene>
<comment type="caution">
    <text evidence="1">The sequence shown here is derived from an EMBL/GenBank/DDBJ whole genome shotgun (WGS) entry which is preliminary data.</text>
</comment>
<accession>A0ABW5TND3</accession>
<reference evidence="2" key="1">
    <citation type="journal article" date="2019" name="Int. J. Syst. Evol. Microbiol.">
        <title>The Global Catalogue of Microorganisms (GCM) 10K type strain sequencing project: providing services to taxonomists for standard genome sequencing and annotation.</title>
        <authorList>
            <consortium name="The Broad Institute Genomics Platform"/>
            <consortium name="The Broad Institute Genome Sequencing Center for Infectious Disease"/>
            <person name="Wu L."/>
            <person name="Ma J."/>
        </authorList>
    </citation>
    <scope>NUCLEOTIDE SEQUENCE [LARGE SCALE GENOMIC DNA]</scope>
    <source>
        <strain evidence="2">KCTC 42456</strain>
    </source>
</reference>
<sequence length="571" mass="64324">MLRFHLLILFLFTIQIGLSQSKPIQLNVNGLPKGYKFNSTKPLVDSLTAYQALQNQIGQLQFLGYFDIDIIESTFENDTLNATLSLGELQRGMYLKNGNIAPELIADLNLKEQFQKNKPLALKDLSKTYTSLLNYFQNNGYPFAQVWLDSLQSPNNQLTAKVFISPNKKITIDTLRLVGSAKLSQAFLSSYLGLKNGQNYNEEKVKNIDKRLKDLPYMTLPKPPEVVFSGDGTKINLFVDKQNANQFDGVIGFLPNNQTGKLQLTGDFKLNLKNALKSGETLDFNYRGLPSQSQELNLAIVYPYIFKSQLGVSTSFQLFKRDTSFLNLSTKLAFDYNFSLTKKLSFFLENFNGNQVSTNNLTSVIPPTANINSVFYGLAFAYVNLDNKLIPLSGADLIFEAAVGQRKISSSQNFNPANFFEESASQQFKILANLKYYLKLGSRSVLYFRNQSAVLTGNNIFENEAFRIGGFKTLRGFDEQSINVNSFSIQTTEFRYFVEKNSFVNIFYDQAYIKQSFTNLKSTDYPLGFGAGITFQTKIGITSLSYALGKQKNIPVDLQQGKIHIGILSYF</sequence>
<proteinExistence type="predicted"/>
<dbReference type="Proteomes" id="UP001597546">
    <property type="component" value="Unassembled WGS sequence"/>
</dbReference>